<dbReference type="PANTHER" id="PTHR41795:SF1">
    <property type="entry name" value="EXOPOLYSACCHARIDE SYNTHESIS PROTEIN"/>
    <property type="match status" value="1"/>
</dbReference>
<dbReference type="Proteomes" id="UP000198307">
    <property type="component" value="Unassembled WGS sequence"/>
</dbReference>
<reference evidence="2 3" key="1">
    <citation type="submission" date="2017-07" db="EMBL/GenBank/DDBJ databases">
        <authorList>
            <person name="Sun Z.S."/>
            <person name="Albrecht U."/>
            <person name="Echele G."/>
            <person name="Lee C.C."/>
        </authorList>
    </citation>
    <scope>NUCLEOTIDE SEQUENCE [LARGE SCALE GENOMIC DNA]</scope>
    <source>
        <strain evidence="2 3">DSM 14827</strain>
    </source>
</reference>
<dbReference type="PIRSF" id="PIRSF033239">
    <property type="entry name" value="ExoD"/>
    <property type="match status" value="1"/>
</dbReference>
<keyword evidence="1" id="KW-0812">Transmembrane</keyword>
<evidence type="ECO:0000313" key="2">
    <source>
        <dbReference type="EMBL" id="SNT75607.1"/>
    </source>
</evidence>
<organism evidence="2 3">
    <name type="scientific">Paracoccus seriniphilus</name>
    <dbReference type="NCBI Taxonomy" id="184748"/>
    <lineage>
        <taxon>Bacteria</taxon>
        <taxon>Pseudomonadati</taxon>
        <taxon>Pseudomonadota</taxon>
        <taxon>Alphaproteobacteria</taxon>
        <taxon>Rhodobacterales</taxon>
        <taxon>Paracoccaceae</taxon>
        <taxon>Paracoccus</taxon>
    </lineage>
</organism>
<name>A0A239Q105_9RHOB</name>
<proteinExistence type="predicted"/>
<dbReference type="RefSeq" id="WP_089345135.1">
    <property type="nucleotide sequence ID" value="NZ_CP067130.1"/>
</dbReference>
<feature type="transmembrane region" description="Helical" evidence="1">
    <location>
        <begin position="150"/>
        <end position="169"/>
    </location>
</feature>
<dbReference type="AlphaFoldDB" id="A0A239Q105"/>
<dbReference type="OrthoDB" id="7949130at2"/>
<keyword evidence="1" id="KW-0472">Membrane</keyword>
<keyword evidence="1" id="KW-1133">Transmembrane helix</keyword>
<sequence length="196" mass="21036">MPEHESVLTSVVNDLQKCARDTPGSKVRAGDLLATLGHRGYGAALAILPLIELSPIGGIPGFPTMLAVVLAVLTLRLLLGYKSFWAPNWLRRRELRSDRVIRSVEWLRPLSQRIDAKLHERLSRFAGPAGRRAAGCVILGLLLTVPPLEIVPLASSAPMIVIAIFGLGMLFSDGLLMLLGFIGATIAVVGGLSFLI</sequence>
<protein>
    <submittedName>
        <fullName evidence="2">Uncharacterized conserved protein</fullName>
    </submittedName>
</protein>
<feature type="transmembrane region" description="Helical" evidence="1">
    <location>
        <begin position="175"/>
        <end position="195"/>
    </location>
</feature>
<evidence type="ECO:0000256" key="1">
    <source>
        <dbReference type="SAM" id="Phobius"/>
    </source>
</evidence>
<dbReference type="Pfam" id="PF06055">
    <property type="entry name" value="ExoD"/>
    <property type="match status" value="1"/>
</dbReference>
<dbReference type="InterPro" id="IPR010331">
    <property type="entry name" value="ExoD"/>
</dbReference>
<dbReference type="PANTHER" id="PTHR41795">
    <property type="entry name" value="EXOPOLYSACCHARIDE SYNTHESIS PROTEIN"/>
    <property type="match status" value="1"/>
</dbReference>
<accession>A0A239Q105</accession>
<keyword evidence="3" id="KW-1185">Reference proteome</keyword>
<feature type="transmembrane region" description="Helical" evidence="1">
    <location>
        <begin position="59"/>
        <end position="79"/>
    </location>
</feature>
<evidence type="ECO:0000313" key="3">
    <source>
        <dbReference type="Proteomes" id="UP000198307"/>
    </source>
</evidence>
<gene>
    <name evidence="2" type="ORF">SAMN05444959_11228</name>
</gene>
<dbReference type="EMBL" id="FZQB01000012">
    <property type="protein sequence ID" value="SNT75607.1"/>
    <property type="molecule type" value="Genomic_DNA"/>
</dbReference>